<reference evidence="3" key="1">
    <citation type="journal article" date="2019" name="Int. J. Syst. Evol. Microbiol.">
        <title>The Global Catalogue of Microorganisms (GCM) 10K type strain sequencing project: providing services to taxonomists for standard genome sequencing and annotation.</title>
        <authorList>
            <consortium name="The Broad Institute Genomics Platform"/>
            <consortium name="The Broad Institute Genome Sequencing Center for Infectious Disease"/>
            <person name="Wu L."/>
            <person name="Ma J."/>
        </authorList>
    </citation>
    <scope>NUCLEOTIDE SEQUENCE [LARGE SCALE GENOMIC DNA]</scope>
    <source>
        <strain evidence="3">JCM 17839</strain>
    </source>
</reference>
<name>A0ABP8PDU9_9MICO</name>
<evidence type="ECO:0000313" key="2">
    <source>
        <dbReference type="EMBL" id="GAA4484978.1"/>
    </source>
</evidence>
<evidence type="ECO:0000313" key="3">
    <source>
        <dbReference type="Proteomes" id="UP001500731"/>
    </source>
</evidence>
<dbReference type="RefSeq" id="WP_345186351.1">
    <property type="nucleotide sequence ID" value="NZ_BAABGP010000013.1"/>
</dbReference>
<keyword evidence="3" id="KW-1185">Reference proteome</keyword>
<proteinExistence type="predicted"/>
<dbReference type="Proteomes" id="UP001500731">
    <property type="component" value="Unassembled WGS sequence"/>
</dbReference>
<accession>A0ABP8PDU9</accession>
<dbReference type="EMBL" id="BAABGP010000013">
    <property type="protein sequence ID" value="GAA4484978.1"/>
    <property type="molecule type" value="Genomic_DNA"/>
</dbReference>
<feature type="chain" id="PRO_5045911592" evidence="1">
    <location>
        <begin position="27"/>
        <end position="123"/>
    </location>
</feature>
<organism evidence="2 3">
    <name type="scientific">Microbacterium panaciterrae</name>
    <dbReference type="NCBI Taxonomy" id="985759"/>
    <lineage>
        <taxon>Bacteria</taxon>
        <taxon>Bacillati</taxon>
        <taxon>Actinomycetota</taxon>
        <taxon>Actinomycetes</taxon>
        <taxon>Micrococcales</taxon>
        <taxon>Microbacteriaceae</taxon>
        <taxon>Microbacterium</taxon>
    </lineage>
</organism>
<comment type="caution">
    <text evidence="2">The sequence shown here is derived from an EMBL/GenBank/DDBJ whole genome shotgun (WGS) entry which is preliminary data.</text>
</comment>
<gene>
    <name evidence="2" type="ORF">GCM10023171_18620</name>
</gene>
<evidence type="ECO:0000256" key="1">
    <source>
        <dbReference type="SAM" id="SignalP"/>
    </source>
</evidence>
<keyword evidence="1" id="KW-0732">Signal</keyword>
<protein>
    <submittedName>
        <fullName evidence="2">Uncharacterized protein</fullName>
    </submittedName>
</protein>
<feature type="signal peptide" evidence="1">
    <location>
        <begin position="1"/>
        <end position="26"/>
    </location>
</feature>
<sequence length="123" mass="12206">MNPTRLLTVAVVAGAALVAVATPAYAVGSPSSNSSSHLNIQIPVDCAGEQLLVVAGDNGHAAAQIVSGGTGHLIPVSMTFIAPDGSVFVDQLAAHPQQDTVTCSGTDMSGQGGSVTIVAIRMP</sequence>